<sequence length="173" mass="19420">MYSWAIDIPAIQRPTATYNSVRHQPTPVQAARNDPSFVVHLPTTPELFERDAPPPSYTVLSNLPVYSSCISPRADPPTQSMLLFKLGFLFPPLWILGSFYISHSIRLPLVPYRPQRIPGKLELRDDALTHIREVEVKWGKRCLGALFLLVCVGLAVGVTIWGALKMTKKQGSR</sequence>
<evidence type="ECO:0000313" key="3">
    <source>
        <dbReference type="Proteomes" id="UP000054477"/>
    </source>
</evidence>
<keyword evidence="1" id="KW-0812">Transmembrane</keyword>
<reference evidence="3" key="2">
    <citation type="submission" date="2015-01" db="EMBL/GenBank/DDBJ databases">
        <title>Evolutionary Origins and Diversification of the Mycorrhizal Mutualists.</title>
        <authorList>
            <consortium name="DOE Joint Genome Institute"/>
            <consortium name="Mycorrhizal Genomics Consortium"/>
            <person name="Kohler A."/>
            <person name="Kuo A."/>
            <person name="Nagy L.G."/>
            <person name="Floudas D."/>
            <person name="Copeland A."/>
            <person name="Barry K.W."/>
            <person name="Cichocki N."/>
            <person name="Veneault-Fourrey C."/>
            <person name="LaButti K."/>
            <person name="Lindquist E.A."/>
            <person name="Lipzen A."/>
            <person name="Lundell T."/>
            <person name="Morin E."/>
            <person name="Murat C."/>
            <person name="Riley R."/>
            <person name="Ohm R."/>
            <person name="Sun H."/>
            <person name="Tunlid A."/>
            <person name="Henrissat B."/>
            <person name="Grigoriev I.V."/>
            <person name="Hibbett D.S."/>
            <person name="Martin F."/>
        </authorList>
    </citation>
    <scope>NUCLEOTIDE SEQUENCE [LARGE SCALE GENOMIC DNA]</scope>
    <source>
        <strain evidence="3">LaAM-08-1</strain>
    </source>
</reference>
<dbReference type="HOGENOM" id="CLU_1547839_0_0_1"/>
<evidence type="ECO:0000313" key="2">
    <source>
        <dbReference type="EMBL" id="KIK10174.1"/>
    </source>
</evidence>
<dbReference type="OrthoDB" id="3061388at2759"/>
<evidence type="ECO:0000256" key="1">
    <source>
        <dbReference type="SAM" id="Phobius"/>
    </source>
</evidence>
<keyword evidence="1" id="KW-0472">Membrane</keyword>
<accession>A0A0C9Y813</accession>
<gene>
    <name evidence="2" type="ORF">K443DRAFT_81372</name>
</gene>
<dbReference type="EMBL" id="KN838536">
    <property type="protein sequence ID" value="KIK10174.1"/>
    <property type="molecule type" value="Genomic_DNA"/>
</dbReference>
<dbReference type="Proteomes" id="UP000054477">
    <property type="component" value="Unassembled WGS sequence"/>
</dbReference>
<name>A0A0C9Y813_9AGAR</name>
<dbReference type="AlphaFoldDB" id="A0A0C9Y813"/>
<keyword evidence="1" id="KW-1133">Transmembrane helix</keyword>
<keyword evidence="3" id="KW-1185">Reference proteome</keyword>
<organism evidence="2 3">
    <name type="scientific">Laccaria amethystina LaAM-08-1</name>
    <dbReference type="NCBI Taxonomy" id="1095629"/>
    <lineage>
        <taxon>Eukaryota</taxon>
        <taxon>Fungi</taxon>
        <taxon>Dikarya</taxon>
        <taxon>Basidiomycota</taxon>
        <taxon>Agaricomycotina</taxon>
        <taxon>Agaricomycetes</taxon>
        <taxon>Agaricomycetidae</taxon>
        <taxon>Agaricales</taxon>
        <taxon>Agaricineae</taxon>
        <taxon>Hydnangiaceae</taxon>
        <taxon>Laccaria</taxon>
    </lineage>
</organism>
<protein>
    <submittedName>
        <fullName evidence="2">Unplaced genomic scaffold K443scaffold_1, whole genome shotgun sequence</fullName>
    </submittedName>
</protein>
<proteinExistence type="predicted"/>
<reference evidence="2 3" key="1">
    <citation type="submission" date="2014-04" db="EMBL/GenBank/DDBJ databases">
        <authorList>
            <consortium name="DOE Joint Genome Institute"/>
            <person name="Kuo A."/>
            <person name="Kohler A."/>
            <person name="Nagy L.G."/>
            <person name="Floudas D."/>
            <person name="Copeland A."/>
            <person name="Barry K.W."/>
            <person name="Cichocki N."/>
            <person name="Veneault-Fourrey C."/>
            <person name="LaButti K."/>
            <person name="Lindquist E.A."/>
            <person name="Lipzen A."/>
            <person name="Lundell T."/>
            <person name="Morin E."/>
            <person name="Murat C."/>
            <person name="Sun H."/>
            <person name="Tunlid A."/>
            <person name="Henrissat B."/>
            <person name="Grigoriev I.V."/>
            <person name="Hibbett D.S."/>
            <person name="Martin F."/>
            <person name="Nordberg H.P."/>
            <person name="Cantor M.N."/>
            <person name="Hua S.X."/>
        </authorList>
    </citation>
    <scope>NUCLEOTIDE SEQUENCE [LARGE SCALE GENOMIC DNA]</scope>
    <source>
        <strain evidence="2 3">LaAM-08-1</strain>
    </source>
</reference>
<feature type="transmembrane region" description="Helical" evidence="1">
    <location>
        <begin position="143"/>
        <end position="164"/>
    </location>
</feature>
<feature type="transmembrane region" description="Helical" evidence="1">
    <location>
        <begin position="82"/>
        <end position="101"/>
    </location>
</feature>